<keyword evidence="2" id="KW-1185">Reference proteome</keyword>
<dbReference type="EMBL" id="JRFA01000009">
    <property type="protein sequence ID" value="KGN75010.1"/>
    <property type="molecule type" value="Genomic_DNA"/>
</dbReference>
<reference evidence="1 2" key="1">
    <citation type="submission" date="2014-09" db="EMBL/GenBank/DDBJ databases">
        <title>Draft Genome Sequence of Porphyromonas macacae COT-192_OH2859.</title>
        <authorList>
            <person name="Wallis C."/>
            <person name="Deusch O."/>
            <person name="O'Flynn C."/>
            <person name="Davis I."/>
            <person name="Horsfall A."/>
            <person name="Kirkwood N."/>
            <person name="Harris S."/>
            <person name="Eisen J.A."/>
            <person name="Coil D.A."/>
            <person name="Darling A.E."/>
            <person name="Jospin G."/>
            <person name="Alexiev A."/>
        </authorList>
    </citation>
    <scope>NUCLEOTIDE SEQUENCE [LARGE SCALE GENOMIC DNA]</scope>
    <source>
        <strain evidence="2">COT-192 OH2859</strain>
    </source>
</reference>
<sequence>MLDKGIEKQLPETMIQVIIPLLFATMCNATQYETIEHPTPLLEQTKLSVCLENGRDCETYLKHVALYAPVNSPTFLCGSEMEEDKFRKLNPKFTLYWEYRTERSRDGDECRSVAHFVKDAETGHYNIYQASFLDSWWEMVEIPRIDENSPPACIPEPISFEPARGKYIYAGRSDNEQLLAVKVWKYVQKKREGHRRSKATETSARRKIKR</sequence>
<dbReference type="Proteomes" id="UP000030103">
    <property type="component" value="Unassembled WGS sequence"/>
</dbReference>
<gene>
    <name evidence="1" type="ORF">HQ47_03630</name>
</gene>
<proteinExistence type="predicted"/>
<protein>
    <submittedName>
        <fullName evidence="1">Uncharacterized protein</fullName>
    </submittedName>
</protein>
<evidence type="ECO:0000313" key="1">
    <source>
        <dbReference type="EMBL" id="KGN75010.1"/>
    </source>
</evidence>
<name>A0A0A2EC28_9PORP</name>
<dbReference type="RefSeq" id="WP_036873343.1">
    <property type="nucleotide sequence ID" value="NZ_JBGYTE010000016.1"/>
</dbReference>
<evidence type="ECO:0000313" key="2">
    <source>
        <dbReference type="Proteomes" id="UP000030103"/>
    </source>
</evidence>
<organism evidence="1 2">
    <name type="scientific">Porphyromonas macacae</name>
    <dbReference type="NCBI Taxonomy" id="28115"/>
    <lineage>
        <taxon>Bacteria</taxon>
        <taxon>Pseudomonadati</taxon>
        <taxon>Bacteroidota</taxon>
        <taxon>Bacteroidia</taxon>
        <taxon>Bacteroidales</taxon>
        <taxon>Porphyromonadaceae</taxon>
        <taxon>Porphyromonas</taxon>
    </lineage>
</organism>
<comment type="caution">
    <text evidence="1">The sequence shown here is derived from an EMBL/GenBank/DDBJ whole genome shotgun (WGS) entry which is preliminary data.</text>
</comment>
<dbReference type="AlphaFoldDB" id="A0A0A2EC28"/>
<accession>A0A0A2EC28</accession>
<dbReference type="STRING" id="28115.HQ47_03630"/>
<dbReference type="OrthoDB" id="1092763at2"/>